<organism evidence="7 8">
    <name type="scientific">Flagellimonas alvinocaridis</name>
    <dbReference type="NCBI Taxonomy" id="2530200"/>
    <lineage>
        <taxon>Bacteria</taxon>
        <taxon>Pseudomonadati</taxon>
        <taxon>Bacteroidota</taxon>
        <taxon>Flavobacteriia</taxon>
        <taxon>Flavobacteriales</taxon>
        <taxon>Flavobacteriaceae</taxon>
        <taxon>Flagellimonas</taxon>
    </lineage>
</organism>
<dbReference type="InterPro" id="IPR011990">
    <property type="entry name" value="TPR-like_helical_dom_sf"/>
</dbReference>
<dbReference type="InterPro" id="IPR019734">
    <property type="entry name" value="TPR_rpt"/>
</dbReference>
<feature type="domain" description="Peptidase S9 prolyl oligopeptidase catalytic" evidence="6">
    <location>
        <begin position="159"/>
        <end position="256"/>
    </location>
</feature>
<dbReference type="PROSITE" id="PS50293">
    <property type="entry name" value="TPR_REGION"/>
    <property type="match status" value="1"/>
</dbReference>
<dbReference type="InterPro" id="IPR029058">
    <property type="entry name" value="AB_hydrolase_fold"/>
</dbReference>
<keyword evidence="3" id="KW-0443">Lipid metabolism</keyword>
<name>A0A4S8RWF4_9FLAO</name>
<dbReference type="Pfam" id="PF00326">
    <property type="entry name" value="Peptidase_S9"/>
    <property type="match status" value="1"/>
</dbReference>
<protein>
    <submittedName>
        <fullName evidence="7">Alpha/beta hydrolase</fullName>
    </submittedName>
</protein>
<evidence type="ECO:0000256" key="3">
    <source>
        <dbReference type="ARBA" id="ARBA00023098"/>
    </source>
</evidence>
<dbReference type="EMBL" id="SNTZ01000007">
    <property type="protein sequence ID" value="THV58334.1"/>
    <property type="molecule type" value="Genomic_DNA"/>
</dbReference>
<evidence type="ECO:0000313" key="7">
    <source>
        <dbReference type="EMBL" id="THV58334.1"/>
    </source>
</evidence>
<dbReference type="SUPFAM" id="SSF48452">
    <property type="entry name" value="TPR-like"/>
    <property type="match status" value="1"/>
</dbReference>
<evidence type="ECO:0000313" key="8">
    <source>
        <dbReference type="Proteomes" id="UP000310406"/>
    </source>
</evidence>
<keyword evidence="1 7" id="KW-0378">Hydrolase</keyword>
<keyword evidence="8" id="KW-1185">Reference proteome</keyword>
<dbReference type="GO" id="GO:0016042">
    <property type="term" value="P:lipid catabolic process"/>
    <property type="evidence" value="ECO:0007669"/>
    <property type="project" value="UniProtKB-KW"/>
</dbReference>
<keyword evidence="4" id="KW-0802">TPR repeat</keyword>
<dbReference type="Proteomes" id="UP000310406">
    <property type="component" value="Unassembled WGS sequence"/>
</dbReference>
<dbReference type="RefSeq" id="WP_136566952.1">
    <property type="nucleotide sequence ID" value="NZ_SNTZ01000007.1"/>
</dbReference>
<dbReference type="SMART" id="SM00028">
    <property type="entry name" value="TPR"/>
    <property type="match status" value="1"/>
</dbReference>
<comment type="caution">
    <text evidence="7">The sequence shown here is derived from an EMBL/GenBank/DDBJ whole genome shotgun (WGS) entry which is preliminary data.</text>
</comment>
<dbReference type="Gene3D" id="3.40.50.1820">
    <property type="entry name" value="alpha/beta hydrolase"/>
    <property type="match status" value="1"/>
</dbReference>
<gene>
    <name evidence="7" type="ORF">EZV76_12770</name>
</gene>
<evidence type="ECO:0000259" key="6">
    <source>
        <dbReference type="Pfam" id="PF00326"/>
    </source>
</evidence>
<dbReference type="PANTHER" id="PTHR10272:SF0">
    <property type="entry name" value="PLATELET-ACTIVATING FACTOR ACETYLHYDROLASE"/>
    <property type="match status" value="1"/>
</dbReference>
<evidence type="ECO:0000256" key="1">
    <source>
        <dbReference type="ARBA" id="ARBA00022801"/>
    </source>
</evidence>
<evidence type="ECO:0000256" key="2">
    <source>
        <dbReference type="ARBA" id="ARBA00022963"/>
    </source>
</evidence>
<evidence type="ECO:0000256" key="4">
    <source>
        <dbReference type="PROSITE-ProRule" id="PRU00339"/>
    </source>
</evidence>
<dbReference type="InterPro" id="IPR001375">
    <property type="entry name" value="Peptidase_S9_cat"/>
</dbReference>
<dbReference type="AlphaFoldDB" id="A0A4S8RWF4"/>
<dbReference type="PANTHER" id="PTHR10272">
    <property type="entry name" value="PLATELET-ACTIVATING FACTOR ACETYLHYDROLASE"/>
    <property type="match status" value="1"/>
</dbReference>
<dbReference type="PROSITE" id="PS50005">
    <property type="entry name" value="TPR"/>
    <property type="match status" value="1"/>
</dbReference>
<accession>A0A4S8RWF4</accession>
<proteinExistence type="predicted"/>
<dbReference type="OrthoDB" id="9814760at2"/>
<feature type="signal peptide" evidence="5">
    <location>
        <begin position="1"/>
        <end position="19"/>
    </location>
</feature>
<reference evidence="7 8" key="1">
    <citation type="submission" date="2019-03" db="EMBL/GenBank/DDBJ databases">
        <title>Muricauda SCR12 sp.nov, a marine bacterium isolated from Pacific Ocean:the Okinawa trough.</title>
        <authorList>
            <person name="Liu L."/>
        </authorList>
    </citation>
    <scope>NUCLEOTIDE SEQUENCE [LARGE SCALE GENOMIC DNA]</scope>
    <source>
        <strain evidence="7 8">SCR12</strain>
    </source>
</reference>
<feature type="repeat" description="TPR" evidence="4">
    <location>
        <begin position="464"/>
        <end position="497"/>
    </location>
</feature>
<evidence type="ECO:0000256" key="5">
    <source>
        <dbReference type="SAM" id="SignalP"/>
    </source>
</evidence>
<dbReference type="Gene3D" id="1.25.40.10">
    <property type="entry name" value="Tetratricopeptide repeat domain"/>
    <property type="match status" value="1"/>
</dbReference>
<dbReference type="SUPFAM" id="SSF53474">
    <property type="entry name" value="alpha/beta-Hydrolases"/>
    <property type="match status" value="1"/>
</dbReference>
<feature type="chain" id="PRO_5021013760" evidence="5">
    <location>
        <begin position="20"/>
        <end position="509"/>
    </location>
</feature>
<dbReference type="GO" id="GO:0003847">
    <property type="term" value="F:1-alkyl-2-acetylglycerophosphocholine esterase activity"/>
    <property type="evidence" value="ECO:0007669"/>
    <property type="project" value="TreeGrafter"/>
</dbReference>
<keyword evidence="2" id="KW-0442">Lipid degradation</keyword>
<sequence length="509" mass="58313">MRLLILQTLILFQVNFVIAQTSLDKINHENGKHKVGFRHYTASDSTRTYSRAMDYTNEKVARPISISLWYPAAQIAEGVEPLQVQDYLEILKEEEEWEHLPNEQILNWFYYPNTSSNQKHLVEQTTAFPEPNFIKGKFPVVVYAPSFMASSIENFALCEYLASHGFVVISSLSRGTETRWFSNNNAKEMETQARDIEFLLKEAGKLPMADYDKIALMGFSFGGLSNIIVQNRNDNIKAIVSLDGTERYQYALLEQSYFFDAEKIDVPYLHMAQKDIPDIVLKEDKIDAELNIKFQLYDSISRATAYRLKFHDLTHSYFSTLGVLFADRDKRQDKTDSEIMESYKWVSVYTLQFLNAVLKKDDNALHFIENNPSENGVADGLITQSIKPSKKRAYTFQDFNDLASIQNYKNLPQLYDSIVKSHPAFTIPEGNLNTLGLQLVFNPKTSSEGIEVFLLATRLFPDSANLYDSLAEGYLYIGNTEKAIESFEKSLALNPKNQNAINRLEQLKK</sequence>
<keyword evidence="5" id="KW-0732">Signal</keyword>